<dbReference type="RefSeq" id="WP_013674476.1">
    <property type="nucleotide sequence ID" value="NZ_BAABKS010000005.1"/>
</dbReference>
<reference evidence="3" key="1">
    <citation type="journal article" date="2019" name="Int. J. Syst. Evol. Microbiol.">
        <title>The Global Catalogue of Microorganisms (GCM) 10K type strain sequencing project: providing services to taxonomists for standard genome sequencing and annotation.</title>
        <authorList>
            <consortium name="The Broad Institute Genomics Platform"/>
            <consortium name="The Broad Institute Genome Sequencing Center for Infectious Disease"/>
            <person name="Wu L."/>
            <person name="Ma J."/>
        </authorList>
    </citation>
    <scope>NUCLEOTIDE SEQUENCE [LARGE SCALE GENOMIC DNA]</scope>
    <source>
        <strain evidence="3">CCUG 49018</strain>
    </source>
</reference>
<evidence type="ECO:0000313" key="3">
    <source>
        <dbReference type="Proteomes" id="UP001597182"/>
    </source>
</evidence>
<accession>A0ABW3VHA5</accession>
<feature type="compositionally biased region" description="Polar residues" evidence="1">
    <location>
        <begin position="1"/>
        <end position="15"/>
    </location>
</feature>
<keyword evidence="3" id="KW-1185">Reference proteome</keyword>
<protein>
    <submittedName>
        <fullName evidence="2">Uncharacterized protein</fullName>
    </submittedName>
</protein>
<proteinExistence type="predicted"/>
<organism evidence="2 3">
    <name type="scientific">Pseudonocardia benzenivorans</name>
    <dbReference type="NCBI Taxonomy" id="228005"/>
    <lineage>
        <taxon>Bacteria</taxon>
        <taxon>Bacillati</taxon>
        <taxon>Actinomycetota</taxon>
        <taxon>Actinomycetes</taxon>
        <taxon>Pseudonocardiales</taxon>
        <taxon>Pseudonocardiaceae</taxon>
        <taxon>Pseudonocardia</taxon>
    </lineage>
</organism>
<feature type="compositionally biased region" description="Basic and acidic residues" evidence="1">
    <location>
        <begin position="54"/>
        <end position="67"/>
    </location>
</feature>
<sequence>MAENTENAPQDQPSPATRAAADPDNQTASVEGMAEVPGGPQVAVPGAQGEPSPDEAKDPHLGARGRD</sequence>
<comment type="caution">
    <text evidence="2">The sequence shown here is derived from an EMBL/GenBank/DDBJ whole genome shotgun (WGS) entry which is preliminary data.</text>
</comment>
<dbReference type="EMBL" id="JBHTMB010000133">
    <property type="protein sequence ID" value="MFD1234519.1"/>
    <property type="molecule type" value="Genomic_DNA"/>
</dbReference>
<feature type="region of interest" description="Disordered" evidence="1">
    <location>
        <begin position="1"/>
        <end position="67"/>
    </location>
</feature>
<evidence type="ECO:0000256" key="1">
    <source>
        <dbReference type="SAM" id="MobiDB-lite"/>
    </source>
</evidence>
<dbReference type="Proteomes" id="UP001597182">
    <property type="component" value="Unassembled WGS sequence"/>
</dbReference>
<name>A0ABW3VHA5_9PSEU</name>
<gene>
    <name evidence="2" type="ORF">ACFQ34_14615</name>
</gene>
<evidence type="ECO:0000313" key="2">
    <source>
        <dbReference type="EMBL" id="MFD1234519.1"/>
    </source>
</evidence>